<name>A0ABT0M2Y6_9RHOB</name>
<protein>
    <submittedName>
        <fullName evidence="1">Uncharacterized protein</fullName>
    </submittedName>
</protein>
<organism evidence="1 2">
    <name type="scientific">Roseinatronobacter domitianus</name>
    <dbReference type="NCBI Taxonomy" id="2940293"/>
    <lineage>
        <taxon>Bacteria</taxon>
        <taxon>Pseudomonadati</taxon>
        <taxon>Pseudomonadota</taxon>
        <taxon>Alphaproteobacteria</taxon>
        <taxon>Rhodobacterales</taxon>
        <taxon>Paracoccaceae</taxon>
        <taxon>Roseinatronobacter</taxon>
    </lineage>
</organism>
<comment type="caution">
    <text evidence="1">The sequence shown here is derived from an EMBL/GenBank/DDBJ whole genome shotgun (WGS) entry which is preliminary data.</text>
</comment>
<evidence type="ECO:0000313" key="2">
    <source>
        <dbReference type="Proteomes" id="UP001202550"/>
    </source>
</evidence>
<gene>
    <name evidence="1" type="ORF">M3N55_10795</name>
</gene>
<accession>A0ABT0M2Y6</accession>
<dbReference type="RefSeq" id="WP_249058694.1">
    <property type="nucleotide sequence ID" value="NZ_JALZWP010000009.1"/>
</dbReference>
<dbReference type="EMBL" id="JALZWP010000009">
    <property type="protein sequence ID" value="MCL1629221.1"/>
    <property type="molecule type" value="Genomic_DNA"/>
</dbReference>
<evidence type="ECO:0000313" key="1">
    <source>
        <dbReference type="EMBL" id="MCL1629221.1"/>
    </source>
</evidence>
<proteinExistence type="predicted"/>
<keyword evidence="2" id="KW-1185">Reference proteome</keyword>
<dbReference type="Proteomes" id="UP001202550">
    <property type="component" value="Unassembled WGS sequence"/>
</dbReference>
<reference evidence="1 2" key="1">
    <citation type="submission" date="2022-05" db="EMBL/GenBank/DDBJ databases">
        <title>Seasonal and diel survey of microbial diversity of the Tyrrhenian coast.</title>
        <authorList>
            <person name="Gattoni G."/>
            <person name="Corral P."/>
        </authorList>
    </citation>
    <scope>NUCLEOTIDE SEQUENCE [LARGE SCALE GENOMIC DNA]</scope>
    <source>
        <strain evidence="1 2">V10</strain>
    </source>
</reference>
<sequence length="250" mass="27268">MHDFAYLTMMASEDAQCQIMLNGLPILQGPRGANLQWMDILNLRMKRLNSLEIEMAAQPGQHVDAMFRLSRHAPGTVVAPDTGIGIRAEIRDATGASILQEPDGRFTLSGPSPIRAALRFESFGPDFTQRLEPAAALSPALAQEMALTALRALEAGNIDHILTMMAPLIEDIVSVWNDPPSTLRAEIRQGFLEIADGLTADGLDYDLSAQQLGPLVRVMRDGGALFQSMDRTMRMDATFGLVNGQVVILR</sequence>